<feature type="region of interest" description="Disordered" evidence="1">
    <location>
        <begin position="550"/>
        <end position="708"/>
    </location>
</feature>
<feature type="compositionally biased region" description="Basic and acidic residues" evidence="1">
    <location>
        <begin position="683"/>
        <end position="700"/>
    </location>
</feature>
<accession>A0A127Z712</accession>
<feature type="compositionally biased region" description="Basic and acidic residues" evidence="1">
    <location>
        <begin position="207"/>
        <end position="218"/>
    </location>
</feature>
<feature type="compositionally biased region" description="Basic and acidic residues" evidence="1">
    <location>
        <begin position="611"/>
        <end position="622"/>
    </location>
</feature>
<proteinExistence type="predicted"/>
<feature type="compositionally biased region" description="Low complexity" evidence="1">
    <location>
        <begin position="414"/>
        <end position="425"/>
    </location>
</feature>
<reference evidence="3" key="1">
    <citation type="submission" date="2014-06" db="EMBL/GenBank/DDBJ databases">
        <authorList>
            <person name="Ju J."/>
            <person name="Zhang J."/>
        </authorList>
    </citation>
    <scope>NUCLEOTIDE SEQUENCE</scope>
    <source>
        <strain evidence="3">SscI8</strain>
    </source>
</reference>
<protein>
    <submittedName>
        <fullName evidence="3">Uncharacterized protein</fullName>
    </submittedName>
</protein>
<dbReference type="OrthoDB" id="2550042at2759"/>
<feature type="compositionally biased region" description="Low complexity" evidence="1">
    <location>
        <begin position="262"/>
        <end position="273"/>
    </location>
</feature>
<feature type="region of interest" description="Disordered" evidence="1">
    <location>
        <begin position="161"/>
        <end position="250"/>
    </location>
</feature>
<feature type="compositionally biased region" description="Polar residues" evidence="1">
    <location>
        <begin position="224"/>
        <end position="240"/>
    </location>
</feature>
<feature type="signal peptide" evidence="2">
    <location>
        <begin position="1"/>
        <end position="21"/>
    </location>
</feature>
<gene>
    <name evidence="3" type="ORF">SPSC_03285</name>
</gene>
<feature type="region of interest" description="Disordered" evidence="1">
    <location>
        <begin position="497"/>
        <end position="535"/>
    </location>
</feature>
<feature type="compositionally biased region" description="Basic and acidic residues" evidence="1">
    <location>
        <begin position="785"/>
        <end position="801"/>
    </location>
</feature>
<dbReference type="EMBL" id="LK056665">
    <property type="protein sequence ID" value="CDS82466.1"/>
    <property type="molecule type" value="Genomic_DNA"/>
</dbReference>
<feature type="compositionally biased region" description="Pro residues" evidence="1">
    <location>
        <begin position="457"/>
        <end position="466"/>
    </location>
</feature>
<evidence type="ECO:0000256" key="2">
    <source>
        <dbReference type="SAM" id="SignalP"/>
    </source>
</evidence>
<feature type="region of interest" description="Disordered" evidence="1">
    <location>
        <begin position="772"/>
        <end position="823"/>
    </location>
</feature>
<evidence type="ECO:0000256" key="1">
    <source>
        <dbReference type="SAM" id="MobiDB-lite"/>
    </source>
</evidence>
<evidence type="ECO:0000313" key="3">
    <source>
        <dbReference type="EMBL" id="CDS82466.1"/>
    </source>
</evidence>
<feature type="compositionally biased region" description="Basic and acidic residues" evidence="1">
    <location>
        <begin position="587"/>
        <end position="598"/>
    </location>
</feature>
<feature type="region of interest" description="Disordered" evidence="1">
    <location>
        <begin position="398"/>
        <end position="473"/>
    </location>
</feature>
<organism evidence="3">
    <name type="scientific">Sporisorium scitamineum</name>
    <dbReference type="NCBI Taxonomy" id="49012"/>
    <lineage>
        <taxon>Eukaryota</taxon>
        <taxon>Fungi</taxon>
        <taxon>Dikarya</taxon>
        <taxon>Basidiomycota</taxon>
        <taxon>Ustilaginomycotina</taxon>
        <taxon>Ustilaginomycetes</taxon>
        <taxon>Ustilaginales</taxon>
        <taxon>Ustilaginaceae</taxon>
        <taxon>Sporisorium</taxon>
    </lineage>
</organism>
<feature type="region of interest" description="Disordered" evidence="1">
    <location>
        <begin position="309"/>
        <end position="377"/>
    </location>
</feature>
<name>A0A127Z712_9BASI</name>
<dbReference type="AlphaFoldDB" id="A0A127Z712"/>
<feature type="chain" id="PRO_5007281164" evidence="2">
    <location>
        <begin position="22"/>
        <end position="823"/>
    </location>
</feature>
<feature type="compositionally biased region" description="Basic and acidic residues" evidence="1">
    <location>
        <begin position="309"/>
        <end position="325"/>
    </location>
</feature>
<feature type="compositionally biased region" description="Polar residues" evidence="1">
    <location>
        <begin position="507"/>
        <end position="519"/>
    </location>
</feature>
<sequence length="823" mass="90954">MRLRYVTLLLILLVIIGSARSSDHSQHNTSDRPLRLHKRAVPAATADRLLHAEVPDRFKKWSIFQDGNRIREGIRKGYSNLLGVVDKLHRPYPFSKGIEKKWMYMPDLRKHYVLPRVLRVPLILQDGPVRHNKPFTTYIKNADEELGMSDTAKKHLPELAEEEKAAPNVASTASEDPVLSMRRGRHNSFNRRRRSRSRLQENGAIEPHSDWQENEASRRLKHSTPFSEIQPASPSANSEVDPSRLAPFSNNVDQGLAAQQPSSEAHSASGKSSSTRKLDIALIEMTEKFEAFKRFKEQQMRKASVRYVSHPEFKPLPPKQEEAPPVKEPGTNLAPIKTKPRLPQPVTPEDTPRTTIDTAGADADVSNANTPMDSSIFYPPGKTPFGYNFRNSPEATTPIDVPFSHSSTPGYMSPGGFVSSGSSPRGPIPPGFGPEIPLPSQGYVSGGETPGRAKSGPPTPESPAPETPIRIDPQVGFRFPANYADLLHSRRLKRAGKEVQRMVSKPTFVTSNTIQTPSRESIMEWDAGPPSPEGLRAMQEAADLNEVDHAVYGHDAAGHESPVASPFKKVHPLADQDQAAEMLPSSSKREPSTDHEADQAVQPAPNVPGEIVKDRVQPDKQGTEAMPSLSSHSHNFDAETKDASSPNRPDYEVDPTSLPDHQVDVEGNDASLPDHGFSSQRSSPDRSVEAAQRDEEDSKLKTNRPASLKMSFQRVSSFLFPTPRQSPISPGLEGFKPSLKEGTSDSPEMGRSGSKGQSFKWTMLGLRDKLKYISTKDSPETTIEAFKDQHREQQSGRESRPNRLQFDPSAGPAVTDRTEPAIY</sequence>
<feature type="region of interest" description="Disordered" evidence="1">
    <location>
        <begin position="720"/>
        <end position="757"/>
    </location>
</feature>
<feature type="compositionally biased region" description="Basic residues" evidence="1">
    <location>
        <begin position="182"/>
        <end position="197"/>
    </location>
</feature>
<feature type="region of interest" description="Disordered" evidence="1">
    <location>
        <begin position="256"/>
        <end position="275"/>
    </location>
</feature>
<keyword evidence="2" id="KW-0732">Signal</keyword>